<evidence type="ECO:0000256" key="5">
    <source>
        <dbReference type="ARBA" id="ARBA00022833"/>
    </source>
</evidence>
<evidence type="ECO:0000256" key="7">
    <source>
        <dbReference type="ARBA" id="ARBA00023163"/>
    </source>
</evidence>
<comment type="subcellular location">
    <subcellularLocation>
        <location evidence="1">Nucleus</location>
    </subcellularLocation>
</comment>
<feature type="region of interest" description="Disordered" evidence="9">
    <location>
        <begin position="265"/>
        <end position="345"/>
    </location>
</feature>
<evidence type="ECO:0000256" key="6">
    <source>
        <dbReference type="ARBA" id="ARBA00023015"/>
    </source>
</evidence>
<keyword evidence="5" id="KW-0862">Zinc</keyword>
<evidence type="ECO:0000313" key="10">
    <source>
        <dbReference type="EMBL" id="AAH94164.1"/>
    </source>
</evidence>
<dbReference type="InterPro" id="IPR051969">
    <property type="entry name" value="Zinc-finger_DNA-bd_regulators"/>
</dbReference>
<dbReference type="PANTHER" id="PTHR45944:SF1">
    <property type="entry name" value="TRANSCRIPTION FACTOR HIVEP2"/>
    <property type="match status" value="1"/>
</dbReference>
<feature type="compositionally biased region" description="Basic and acidic residues" evidence="9">
    <location>
        <begin position="101"/>
        <end position="131"/>
    </location>
</feature>
<dbReference type="GO" id="GO:0000981">
    <property type="term" value="F:DNA-binding transcription factor activity, RNA polymerase II-specific"/>
    <property type="evidence" value="ECO:0007669"/>
    <property type="project" value="TreeGrafter"/>
</dbReference>
<keyword evidence="2" id="KW-0479">Metal-binding</keyword>
<keyword evidence="6" id="KW-0805">Transcription regulation</keyword>
<feature type="compositionally biased region" description="Low complexity" evidence="9">
    <location>
        <begin position="265"/>
        <end position="275"/>
    </location>
</feature>
<sequence>MPSIQITHLMSKSAMCGDSQMMEYQRLFLQDMEHERGKMDVPVGMDEDFMLTSEPSSSPKDLSSYSRHSSPGYDSSPCRDNSPKRYLSLRGDMSPRRHLSPRRDASPMRHLSPRKEAAIRRELSPRRDVSPRRHLSPLRPMSPGKDLSSGRDISPRRERKYMATFRALSPRRRLHNTYIHNTSLPMSHYLHSDSGFLGHGRQNWPPVPYTSHHPETVPGQQSPGQALETHRDYIFSHLPLHSQQQVRAPLPMIPIGGIQMIHSNSTIQSSSHSSTATQLHLKSSDEKRSMSSESCPSIPLHLDKHSSNVSLKDSSSESDSTLLPSLGQSPTDESSQHNEREQEENIRTCTKAIACLRIATEEGLPQKRELLSCPEPNQKTECAQLSIRHFSGLEAGTALSSVSTTYVELYGDNDSLGTSQSTTAHSKFYSKTMDMKKLGYHGRKDEPPSVQEVKDTAESSKPH</sequence>
<evidence type="ECO:0000256" key="2">
    <source>
        <dbReference type="ARBA" id="ARBA00022723"/>
    </source>
</evidence>
<keyword evidence="4" id="KW-0863">Zinc-finger</keyword>
<dbReference type="EMBL" id="BC094164">
    <property type="protein sequence ID" value="AAH94164.1"/>
    <property type="molecule type" value="mRNA"/>
</dbReference>
<feature type="compositionally biased region" description="Low complexity" evidence="9">
    <location>
        <begin position="53"/>
        <end position="66"/>
    </location>
</feature>
<dbReference type="GO" id="GO:0008270">
    <property type="term" value="F:zinc ion binding"/>
    <property type="evidence" value="ECO:0007669"/>
    <property type="project" value="UniProtKB-KW"/>
</dbReference>
<dbReference type="AlphaFoldDB" id="Q52KW5"/>
<protein>
    <submittedName>
        <fullName evidence="10">Uncharacterized protein</fullName>
    </submittedName>
</protein>
<proteinExistence type="evidence at transcript level"/>
<name>Q52KW5_XENLA</name>
<feature type="region of interest" description="Disordered" evidence="9">
    <location>
        <begin position="49"/>
        <end position="158"/>
    </location>
</feature>
<reference evidence="10" key="1">
    <citation type="submission" date="2005-04" db="EMBL/GenBank/DDBJ databases">
        <authorList>
            <consortium name="NIH - Xenopus Gene Collection (XGC) project"/>
        </authorList>
    </citation>
    <scope>NUCLEOTIDE SEQUENCE [LARGE SCALE MRNA]</scope>
    <source>
        <tissue evidence="10">Eye</tissue>
    </source>
</reference>
<feature type="compositionally biased region" description="Basic and acidic residues" evidence="9">
    <location>
        <begin position="334"/>
        <end position="345"/>
    </location>
</feature>
<dbReference type="GO" id="GO:0000978">
    <property type="term" value="F:RNA polymerase II cis-regulatory region sequence-specific DNA binding"/>
    <property type="evidence" value="ECO:0007669"/>
    <property type="project" value="TreeGrafter"/>
</dbReference>
<accession>Q52KW5</accession>
<feature type="region of interest" description="Disordered" evidence="9">
    <location>
        <begin position="438"/>
        <end position="463"/>
    </location>
</feature>
<keyword evidence="8" id="KW-0539">Nucleus</keyword>
<evidence type="ECO:0000256" key="8">
    <source>
        <dbReference type="ARBA" id="ARBA00023242"/>
    </source>
</evidence>
<feature type="compositionally biased region" description="Low complexity" evidence="9">
    <location>
        <begin position="307"/>
        <end position="326"/>
    </location>
</feature>
<organism evidence="10">
    <name type="scientific">Xenopus laevis</name>
    <name type="common">African clawed frog</name>
    <dbReference type="NCBI Taxonomy" id="8355"/>
    <lineage>
        <taxon>Eukaryota</taxon>
        <taxon>Metazoa</taxon>
        <taxon>Chordata</taxon>
        <taxon>Craniata</taxon>
        <taxon>Vertebrata</taxon>
        <taxon>Euteleostomi</taxon>
        <taxon>Amphibia</taxon>
        <taxon>Batrachia</taxon>
        <taxon>Anura</taxon>
        <taxon>Pipoidea</taxon>
        <taxon>Pipidae</taxon>
        <taxon>Xenopodinae</taxon>
        <taxon>Xenopus</taxon>
        <taxon>Xenopus</taxon>
    </lineage>
</organism>
<dbReference type="PANTHER" id="PTHR45944">
    <property type="entry name" value="SCHNURRI, ISOFORM F"/>
    <property type="match status" value="1"/>
</dbReference>
<evidence type="ECO:0000256" key="4">
    <source>
        <dbReference type="ARBA" id="ARBA00022771"/>
    </source>
</evidence>
<keyword evidence="3" id="KW-0677">Repeat</keyword>
<dbReference type="GO" id="GO:0005634">
    <property type="term" value="C:nucleus"/>
    <property type="evidence" value="ECO:0007669"/>
    <property type="project" value="UniProtKB-SubCell"/>
</dbReference>
<keyword evidence="7" id="KW-0804">Transcription</keyword>
<evidence type="ECO:0000256" key="1">
    <source>
        <dbReference type="ARBA" id="ARBA00004123"/>
    </source>
</evidence>
<evidence type="ECO:0000256" key="9">
    <source>
        <dbReference type="SAM" id="MobiDB-lite"/>
    </source>
</evidence>
<evidence type="ECO:0000256" key="3">
    <source>
        <dbReference type="ARBA" id="ARBA00022737"/>
    </source>
</evidence>